<feature type="domain" description="HNH nuclease" evidence="2">
    <location>
        <begin position="43"/>
        <end position="78"/>
    </location>
</feature>
<dbReference type="VEuPathDB" id="FungiDB:F503_07804"/>
<dbReference type="InterPro" id="IPR003615">
    <property type="entry name" value="HNH_nuc"/>
</dbReference>
<protein>
    <recommendedName>
        <fullName evidence="2">HNH nuclease domain-containing protein</fullName>
    </recommendedName>
</protein>
<dbReference type="OrthoDB" id="5416097at2759"/>
<proteinExistence type="predicted"/>
<evidence type="ECO:0000259" key="2">
    <source>
        <dbReference type="Pfam" id="PF13391"/>
    </source>
</evidence>
<evidence type="ECO:0000313" key="3">
    <source>
        <dbReference type="EMBL" id="EPE07153.1"/>
    </source>
</evidence>
<dbReference type="Proteomes" id="UP000016923">
    <property type="component" value="Unassembled WGS sequence"/>
</dbReference>
<evidence type="ECO:0000256" key="1">
    <source>
        <dbReference type="SAM" id="MobiDB-lite"/>
    </source>
</evidence>
<dbReference type="AlphaFoldDB" id="S3CKZ0"/>
<organism evidence="3 4">
    <name type="scientific">Ophiostoma piceae (strain UAMH 11346)</name>
    <name type="common">Sap stain fungus</name>
    <dbReference type="NCBI Taxonomy" id="1262450"/>
    <lineage>
        <taxon>Eukaryota</taxon>
        <taxon>Fungi</taxon>
        <taxon>Dikarya</taxon>
        <taxon>Ascomycota</taxon>
        <taxon>Pezizomycotina</taxon>
        <taxon>Sordariomycetes</taxon>
        <taxon>Sordariomycetidae</taxon>
        <taxon>Ophiostomatales</taxon>
        <taxon>Ophiostomataceae</taxon>
        <taxon>Ophiostoma</taxon>
    </lineage>
</organism>
<evidence type="ECO:0000313" key="4">
    <source>
        <dbReference type="Proteomes" id="UP000016923"/>
    </source>
</evidence>
<reference evidence="3 4" key="1">
    <citation type="journal article" date="2013" name="BMC Genomics">
        <title>The genome and transcriptome of the pine saprophyte Ophiostoma piceae, and a comparison with the bark beetle-associated pine pathogen Grosmannia clavigera.</title>
        <authorList>
            <person name="Haridas S."/>
            <person name="Wang Y."/>
            <person name="Lim L."/>
            <person name="Massoumi Alamouti S."/>
            <person name="Jackman S."/>
            <person name="Docking R."/>
            <person name="Robertson G."/>
            <person name="Birol I."/>
            <person name="Bohlmann J."/>
            <person name="Breuil C."/>
        </authorList>
    </citation>
    <scope>NUCLEOTIDE SEQUENCE [LARGE SCALE GENOMIC DNA]</scope>
    <source>
        <strain evidence="3 4">UAMH 11346</strain>
    </source>
</reference>
<name>S3CKZ0_OPHP1</name>
<feature type="region of interest" description="Disordered" evidence="1">
    <location>
        <begin position="145"/>
        <end position="168"/>
    </location>
</feature>
<sequence>MLLFTYGASRYFIYYFAATFSQARAAKMAQFRNVARSIIGDRATLVTGSRPGTTDKAWNMLCLNPQLHRWWGEMRFGLKCLGVTPTPTGGATVSIPFVWMPQQQSSPRGQSKAWMRTDAWRQLLCMDTGEGEEWLAEWRERARYGTAPRPGSDDANAPGAAVPNSPNSHGGIVAAVDARTGRPLRSGAMFSVPLSVLADAHNMKAMLDLQWACINIACMSAAAGSDDFLAADEYDDTFSGGLFAAGILSYDGLVRE</sequence>
<keyword evidence="4" id="KW-1185">Reference proteome</keyword>
<accession>S3CKZ0</accession>
<dbReference type="EMBL" id="KE148151">
    <property type="protein sequence ID" value="EPE07153.1"/>
    <property type="molecule type" value="Genomic_DNA"/>
</dbReference>
<dbReference type="eggNOG" id="ENOG502RN21">
    <property type="taxonomic scope" value="Eukaryota"/>
</dbReference>
<dbReference type="HOGENOM" id="CLU_1086235_0_0_1"/>
<gene>
    <name evidence="3" type="ORF">F503_07804</name>
</gene>
<dbReference type="Pfam" id="PF13391">
    <property type="entry name" value="HNH_2"/>
    <property type="match status" value="1"/>
</dbReference>